<dbReference type="CDD" id="cd11660">
    <property type="entry name" value="SANT_TRF"/>
    <property type="match status" value="1"/>
</dbReference>
<dbReference type="SUPFAM" id="SSF46689">
    <property type="entry name" value="Homeodomain-like"/>
    <property type="match status" value="1"/>
</dbReference>
<dbReference type="InterPro" id="IPR009057">
    <property type="entry name" value="Homeodomain-like_sf"/>
</dbReference>
<comment type="caution">
    <text evidence="5">The sequence shown here is derived from an EMBL/GenBank/DDBJ whole genome shotgun (WGS) entry which is preliminary data.</text>
</comment>
<evidence type="ECO:0000259" key="3">
    <source>
        <dbReference type="PROSITE" id="PS50090"/>
    </source>
</evidence>
<dbReference type="PANTHER" id="PTHR21717:SF70">
    <property type="entry name" value="TELOMERE REPEAT-BINDING PROTEIN 2-RELATED"/>
    <property type="match status" value="1"/>
</dbReference>
<feature type="domain" description="HTH myb-type" evidence="4">
    <location>
        <begin position="523"/>
        <end position="581"/>
    </location>
</feature>
<dbReference type="SUPFAM" id="SSF54236">
    <property type="entry name" value="Ubiquitin-like"/>
    <property type="match status" value="1"/>
</dbReference>
<accession>A0AAX6H4E3</accession>
<feature type="domain" description="Myb-like" evidence="3">
    <location>
        <begin position="522"/>
        <end position="577"/>
    </location>
</feature>
<evidence type="ECO:0000259" key="4">
    <source>
        <dbReference type="PROSITE" id="PS51294"/>
    </source>
</evidence>
<evidence type="ECO:0000313" key="6">
    <source>
        <dbReference type="Proteomes" id="UP001140949"/>
    </source>
</evidence>
<dbReference type="InterPro" id="IPR029071">
    <property type="entry name" value="Ubiquitin-like_domsf"/>
</dbReference>
<evidence type="ECO:0000256" key="1">
    <source>
        <dbReference type="ARBA" id="ARBA00023125"/>
    </source>
</evidence>
<dbReference type="SMART" id="SM00717">
    <property type="entry name" value="SANT"/>
    <property type="match status" value="1"/>
</dbReference>
<dbReference type="PROSITE" id="PS50090">
    <property type="entry name" value="MYB_LIKE"/>
    <property type="match status" value="1"/>
</dbReference>
<dbReference type="InterPro" id="IPR001005">
    <property type="entry name" value="SANT/Myb"/>
</dbReference>
<protein>
    <submittedName>
        <fullName evidence="5">Telomere repeat-binding protein 5-like</fullName>
    </submittedName>
</protein>
<proteinExistence type="predicted"/>
<dbReference type="InterPro" id="IPR031105">
    <property type="entry name" value="TRP_plant"/>
</dbReference>
<name>A0AAX6H4E3_IRIPA</name>
<dbReference type="InterPro" id="IPR057625">
    <property type="entry name" value="TPR1-6-like_ubiquitin"/>
</dbReference>
<reference evidence="5" key="1">
    <citation type="journal article" date="2023" name="GigaByte">
        <title>Genome assembly of the bearded iris, Iris pallida Lam.</title>
        <authorList>
            <person name="Bruccoleri R.E."/>
            <person name="Oakeley E.J."/>
            <person name="Faust A.M.E."/>
            <person name="Altorfer M."/>
            <person name="Dessus-Babus S."/>
            <person name="Burckhardt D."/>
            <person name="Oertli M."/>
            <person name="Naumann U."/>
            <person name="Petersen F."/>
            <person name="Wong J."/>
        </authorList>
    </citation>
    <scope>NUCLEOTIDE SEQUENCE</scope>
    <source>
        <strain evidence="5">GSM-AAB239-AS_SAM_17_03QT</strain>
    </source>
</reference>
<dbReference type="Gene3D" id="1.10.246.220">
    <property type="match status" value="1"/>
</dbReference>
<dbReference type="PANTHER" id="PTHR21717">
    <property type="entry name" value="TELOMERIC REPEAT BINDING PROTEIN"/>
    <property type="match status" value="1"/>
</dbReference>
<dbReference type="InterPro" id="IPR017930">
    <property type="entry name" value="Myb_dom"/>
</dbReference>
<dbReference type="PROSITE" id="PS51294">
    <property type="entry name" value="HTH_MYB"/>
    <property type="match status" value="1"/>
</dbReference>
<evidence type="ECO:0000259" key="2">
    <source>
        <dbReference type="PROSITE" id="PS50053"/>
    </source>
</evidence>
<dbReference type="Proteomes" id="UP001140949">
    <property type="component" value="Unassembled WGS sequence"/>
</dbReference>
<organism evidence="5 6">
    <name type="scientific">Iris pallida</name>
    <name type="common">Sweet iris</name>
    <dbReference type="NCBI Taxonomy" id="29817"/>
    <lineage>
        <taxon>Eukaryota</taxon>
        <taxon>Viridiplantae</taxon>
        <taxon>Streptophyta</taxon>
        <taxon>Embryophyta</taxon>
        <taxon>Tracheophyta</taxon>
        <taxon>Spermatophyta</taxon>
        <taxon>Magnoliopsida</taxon>
        <taxon>Liliopsida</taxon>
        <taxon>Asparagales</taxon>
        <taxon>Iridaceae</taxon>
        <taxon>Iridoideae</taxon>
        <taxon>Irideae</taxon>
        <taxon>Iris</taxon>
    </lineage>
</organism>
<feature type="domain" description="Ubiquitin-like" evidence="2">
    <location>
        <begin position="335"/>
        <end position="405"/>
    </location>
</feature>
<dbReference type="Pfam" id="PF23603">
    <property type="entry name" value="Ubiquitin_TPR1"/>
    <property type="match status" value="1"/>
</dbReference>
<dbReference type="EMBL" id="JANAVB010013394">
    <property type="protein sequence ID" value="KAJ6835604.1"/>
    <property type="molecule type" value="Genomic_DNA"/>
</dbReference>
<keyword evidence="1" id="KW-0238">DNA-binding</keyword>
<dbReference type="AlphaFoldDB" id="A0AAX6H4E3"/>
<keyword evidence="6" id="KW-1185">Reference proteome</keyword>
<dbReference type="InterPro" id="IPR000626">
    <property type="entry name" value="Ubiquitin-like_dom"/>
</dbReference>
<reference evidence="5" key="2">
    <citation type="submission" date="2023-04" db="EMBL/GenBank/DDBJ databases">
        <authorList>
            <person name="Bruccoleri R.E."/>
            <person name="Oakeley E.J."/>
            <person name="Faust A.-M."/>
            <person name="Dessus-Babus S."/>
            <person name="Altorfer M."/>
            <person name="Burckhardt D."/>
            <person name="Oertli M."/>
            <person name="Naumann U."/>
            <person name="Petersen F."/>
            <person name="Wong J."/>
        </authorList>
    </citation>
    <scope>NUCLEOTIDE SEQUENCE</scope>
    <source>
        <strain evidence="5">GSM-AAB239-AS_SAM_17_03QT</strain>
        <tissue evidence="5">Leaf</tissue>
    </source>
</reference>
<gene>
    <name evidence="5" type="ORF">M6B38_331505</name>
</gene>
<dbReference type="GO" id="GO:0042162">
    <property type="term" value="F:telomeric DNA binding"/>
    <property type="evidence" value="ECO:0007669"/>
    <property type="project" value="UniProtKB-ARBA"/>
</dbReference>
<sequence length="627" mass="69655">MVLPKRLDCRFNGYQVPLVPHVPKSAKGKRSVRRKKTVENRMCAIDLLAAVAGKLLLEGEGSLGSIKMTGVRNACNLNVKREHIKPLKNEPFDMGSCTANTLGSQREVSNDTKLLSTIMVPAPTIIKSGTSSRDMCTKRSSISTKKSNSFISETAVYKSDLDPCSLENKMNVDAKLLPLVSLDDSVKVPLGNNGILHSRSSPKCWAEKLAVDRDDDENSSGYTQPTFTTNKALKPRGLGEHMISKQLATKLRKVAPTMTKDRELSSTDVEMKPNFYRRKICYARQRTQRSLFKRRKFFKRCSISASVGGGNNRVNRVSSANNGNMSSYEREDFHVKLSIKSFKVPELFIEIPENSTVASLKRTVMEAVTAILEGGLCIGVLVQGKKVRDDSKTLLQAGISHGDRMDDLGFTLEPNSSHAPTMLASPEKCHLLPPCDFAEPLARFPSMVPASDGMNFDVCPKSPLTPIVNCPESDHDSLHSPSYTLSLDKNIANARALIAIPSMNVETPPMTPVHKPRRSELVQRRIRRPFSVSEVEALVEAVEKLGSGRWRDVKIRAFDNAKHRTYVDLKDKWKTLVHTARIAPQQRRGDPVPQELLDRVLAAHAYWSQQQAKHQVDSPVAEGRLLL</sequence>
<evidence type="ECO:0000313" key="5">
    <source>
        <dbReference type="EMBL" id="KAJ6835604.1"/>
    </source>
</evidence>
<dbReference type="PROSITE" id="PS50053">
    <property type="entry name" value="UBIQUITIN_2"/>
    <property type="match status" value="1"/>
</dbReference>